<protein>
    <submittedName>
        <fullName evidence="2">Uncharacterized protein</fullName>
    </submittedName>
</protein>
<name>A0A382BYB9_9ZZZZ</name>
<organism evidence="2">
    <name type="scientific">marine metagenome</name>
    <dbReference type="NCBI Taxonomy" id="408172"/>
    <lineage>
        <taxon>unclassified sequences</taxon>
        <taxon>metagenomes</taxon>
        <taxon>ecological metagenomes</taxon>
    </lineage>
</organism>
<keyword evidence="1" id="KW-0472">Membrane</keyword>
<dbReference type="EMBL" id="UINC01031877">
    <property type="protein sequence ID" value="SVB18614.1"/>
    <property type="molecule type" value="Genomic_DNA"/>
</dbReference>
<reference evidence="2" key="1">
    <citation type="submission" date="2018-05" db="EMBL/GenBank/DDBJ databases">
        <authorList>
            <person name="Lanie J.A."/>
            <person name="Ng W.-L."/>
            <person name="Kazmierczak K.M."/>
            <person name="Andrzejewski T.M."/>
            <person name="Davidsen T.M."/>
            <person name="Wayne K.J."/>
            <person name="Tettelin H."/>
            <person name="Glass J.I."/>
            <person name="Rusch D."/>
            <person name="Podicherti R."/>
            <person name="Tsui H.-C.T."/>
            <person name="Winkler M.E."/>
        </authorList>
    </citation>
    <scope>NUCLEOTIDE SEQUENCE</scope>
</reference>
<dbReference type="AlphaFoldDB" id="A0A382BYB9"/>
<proteinExistence type="predicted"/>
<accession>A0A382BYB9</accession>
<feature type="non-terminal residue" evidence="2">
    <location>
        <position position="1"/>
    </location>
</feature>
<evidence type="ECO:0000313" key="2">
    <source>
        <dbReference type="EMBL" id="SVB18614.1"/>
    </source>
</evidence>
<keyword evidence="1" id="KW-0812">Transmembrane</keyword>
<sequence>VSRIKVILIWVIVFSPFIGLFSIIYFTSIGFFGHLPTFEQLENPKNNLATEIISEDGIVLGK</sequence>
<evidence type="ECO:0000256" key="1">
    <source>
        <dbReference type="SAM" id="Phobius"/>
    </source>
</evidence>
<feature type="non-terminal residue" evidence="2">
    <location>
        <position position="62"/>
    </location>
</feature>
<gene>
    <name evidence="2" type="ORF">METZ01_LOCUS171468</name>
</gene>
<feature type="transmembrane region" description="Helical" evidence="1">
    <location>
        <begin position="7"/>
        <end position="32"/>
    </location>
</feature>
<keyword evidence="1" id="KW-1133">Transmembrane helix</keyword>